<dbReference type="HOGENOM" id="CLU_751902_0_0_11"/>
<evidence type="ECO:0000313" key="2">
    <source>
        <dbReference type="Proteomes" id="UP000030300"/>
    </source>
</evidence>
<dbReference type="Gene3D" id="2.120.10.30">
    <property type="entry name" value="TolB, C-terminal domain"/>
    <property type="match status" value="1"/>
</dbReference>
<organism evidence="1 2">
    <name type="scientific">Nocardioides simplex</name>
    <name type="common">Arthrobacter simplex</name>
    <dbReference type="NCBI Taxonomy" id="2045"/>
    <lineage>
        <taxon>Bacteria</taxon>
        <taxon>Bacillati</taxon>
        <taxon>Actinomycetota</taxon>
        <taxon>Actinomycetes</taxon>
        <taxon>Propionibacteriales</taxon>
        <taxon>Nocardioidaceae</taxon>
        <taxon>Pimelobacter</taxon>
    </lineage>
</organism>
<dbReference type="SUPFAM" id="SSF50960">
    <property type="entry name" value="TolB, C-terminal domain"/>
    <property type="match status" value="1"/>
</dbReference>
<name>A0A0A1DVE5_NOCSI</name>
<keyword evidence="2" id="KW-1185">Reference proteome</keyword>
<dbReference type="OrthoDB" id="3783962at2"/>
<evidence type="ECO:0000313" key="1">
    <source>
        <dbReference type="EMBL" id="AIY19420.1"/>
    </source>
</evidence>
<dbReference type="Proteomes" id="UP000030300">
    <property type="component" value="Chromosome"/>
</dbReference>
<dbReference type="KEGG" id="psim:KR76_26395"/>
<dbReference type="eggNOG" id="ENOG5030MC7">
    <property type="taxonomic scope" value="Bacteria"/>
</dbReference>
<reference evidence="1 2" key="1">
    <citation type="journal article" date="2015" name="Genome Announc.">
        <title>Complete Genome Sequence of Steroid-Transforming Nocardioides simplex VKM Ac-2033D.</title>
        <authorList>
            <person name="Shtratnikova V.Y."/>
            <person name="Schelkunov M.I."/>
            <person name="Pekov Y.A."/>
            <person name="Fokina V.V."/>
            <person name="Logacheva M.D."/>
            <person name="Sokolov S.L."/>
            <person name="Bragin E.Y."/>
            <person name="Ashapkin V.V."/>
            <person name="Donova M.V."/>
        </authorList>
    </citation>
    <scope>NUCLEOTIDE SEQUENCE [LARGE SCALE GENOMIC DNA]</scope>
    <source>
        <strain evidence="1 2">VKM Ac-2033D</strain>
    </source>
</reference>
<accession>A0A0A1DVE5</accession>
<protein>
    <submittedName>
        <fullName evidence="1">Uncharacterized protein</fullName>
    </submittedName>
</protein>
<proteinExistence type="predicted"/>
<dbReference type="GeneID" id="96612273"/>
<gene>
    <name evidence="1" type="ORF">KR76_26395</name>
</gene>
<dbReference type="STRING" id="2045.KR76_26395"/>
<dbReference type="RefSeq" id="WP_038682602.1">
    <property type="nucleotide sequence ID" value="NZ_BJMC01000020.1"/>
</dbReference>
<dbReference type="InterPro" id="IPR011042">
    <property type="entry name" value="6-blade_b-propeller_TolB-like"/>
</dbReference>
<dbReference type="EMBL" id="CP009896">
    <property type="protein sequence ID" value="AIY19420.1"/>
    <property type="molecule type" value="Genomic_DNA"/>
</dbReference>
<sequence>MPEHLTELLHDSVDELAIPRPDARVIAARGRALRTRRRAGAVLVAAAVVAAVGVGTAVVAGIGDGDPDSRVAHQDRTAPAPAAYDEWGAWIAGDRVTVGETSVHLPGAYFVAQTSVGAVVQVAEDDAWSWVLVDPAGEQTPLSIPSDVVHVEGDPSQPRVVWLEPGDGELTAHVWDVATDRELVATGQPSAGTRADDPGADIRVPVLDGDSVYWTADDGVSWHVTWRGDRAIRAEEHPFLGVRRGTAIAQDGERWLLWDVATARALGPLDQRFSNPRLSPDGRYLLATDYTGDAPSVWVVPVAGGTPTRLPGLSGLAAWTLDGHVIGQVDGAPTLRRCSVSGACDDRPVAGLTDEAPTLLVADYLMVG</sequence>
<dbReference type="AlphaFoldDB" id="A0A0A1DVE5"/>